<accession>A0A4T0JJX4</accession>
<evidence type="ECO:0000256" key="3">
    <source>
        <dbReference type="ARBA" id="ARBA00005902"/>
    </source>
</evidence>
<dbReference type="InterPro" id="IPR016068">
    <property type="entry name" value="Translin_N"/>
</dbReference>
<dbReference type="GO" id="GO:0003723">
    <property type="term" value="F:RNA binding"/>
    <property type="evidence" value="ECO:0007669"/>
    <property type="project" value="UniProtKB-KW"/>
</dbReference>
<keyword evidence="5" id="KW-0694">RNA-binding</keyword>
<dbReference type="GO" id="GO:0043565">
    <property type="term" value="F:sequence-specific DNA binding"/>
    <property type="evidence" value="ECO:0007669"/>
    <property type="project" value="InterPro"/>
</dbReference>
<dbReference type="InterPro" id="IPR033956">
    <property type="entry name" value="Translin"/>
</dbReference>
<organism evidence="8 9">
    <name type="scientific">Wallemia ichthyophaga</name>
    <dbReference type="NCBI Taxonomy" id="245174"/>
    <lineage>
        <taxon>Eukaryota</taxon>
        <taxon>Fungi</taxon>
        <taxon>Dikarya</taxon>
        <taxon>Basidiomycota</taxon>
        <taxon>Wallemiomycotina</taxon>
        <taxon>Wallemiomycetes</taxon>
        <taxon>Wallemiales</taxon>
        <taxon>Wallemiaceae</taxon>
        <taxon>Wallemia</taxon>
    </lineage>
</organism>
<evidence type="ECO:0008006" key="10">
    <source>
        <dbReference type="Google" id="ProtNLM"/>
    </source>
</evidence>
<keyword evidence="7" id="KW-0539">Nucleus</keyword>
<sequence length="471" mass="55585">MESGLLQYAKDFHQLCSEIEPTDYTKYEHIWNRSLQTFIYLNLLSNYLSHDDIIDYSTIKLMINNDNHLYDYLFALMQLVSELTRLTVNTVILNEFDRPKRISAFIKDVYQALSQLNFKNDALRRKFDALKYDINKPTYPLSGPGSELNEQHPANNSTSTYFFSANFYNSQDILPAFFDQFLQLSDYLGRDNVYISIYESNSHDNTKDLLHHFDDALTRLSIPHTVITDDSTQKPFFVGNERINYLASVRNLTLAPLTRQLDERFNHFDKIVFLNDVFYDWFSVVRLLNTRNGAYDQVCAFDYFKIGLYDTWVTRDTCSRRTKVVWPYYQDAHSIDLLRRGEPIPVNSCWNGITAFDASWFVDRSGDSDPIRFRVLDECVTSECLLSSYDIHRKSHKQPEIYMNPLVPTAYEKPVFQLRSRLFNLSLARPYLTYRYWFEERLFGWLTALGRKEEECAAWLDEWKTGNCTYE</sequence>
<reference evidence="8 9" key="1">
    <citation type="submission" date="2019-03" db="EMBL/GenBank/DDBJ databases">
        <title>Sequencing 23 genomes of Wallemia ichthyophaga.</title>
        <authorList>
            <person name="Gostincar C."/>
        </authorList>
    </citation>
    <scope>NUCLEOTIDE SEQUENCE [LARGE SCALE GENOMIC DNA]</scope>
    <source>
        <strain evidence="8 9">EXF-6200</strain>
    </source>
</reference>
<dbReference type="InterPro" id="IPR016069">
    <property type="entry name" value="Translin_C"/>
</dbReference>
<keyword evidence="6" id="KW-0238">DNA-binding</keyword>
<comment type="subcellular location">
    <subcellularLocation>
        <location evidence="2">Cytoplasm</location>
    </subcellularLocation>
    <subcellularLocation>
        <location evidence="1">Nucleus</location>
    </subcellularLocation>
</comment>
<evidence type="ECO:0000256" key="1">
    <source>
        <dbReference type="ARBA" id="ARBA00004123"/>
    </source>
</evidence>
<evidence type="ECO:0000313" key="8">
    <source>
        <dbReference type="EMBL" id="TIB42532.1"/>
    </source>
</evidence>
<dbReference type="InterPro" id="IPR036081">
    <property type="entry name" value="Translin_sf"/>
</dbReference>
<proteinExistence type="inferred from homology"/>
<comment type="caution">
    <text evidence="8">The sequence shown here is derived from an EMBL/GenBank/DDBJ whole genome shotgun (WGS) entry which is preliminary data.</text>
</comment>
<comment type="similarity">
    <text evidence="3">Belongs to the translin family.</text>
</comment>
<dbReference type="OrthoDB" id="262547at2759"/>
<dbReference type="GO" id="GO:0005737">
    <property type="term" value="C:cytoplasm"/>
    <property type="evidence" value="ECO:0007669"/>
    <property type="project" value="UniProtKB-SubCell"/>
</dbReference>
<dbReference type="EMBL" id="SPOI01000007">
    <property type="protein sequence ID" value="TIB42532.1"/>
    <property type="molecule type" value="Genomic_DNA"/>
</dbReference>
<dbReference type="PANTHER" id="PTHR34144">
    <property type="entry name" value="CHROMOSOME 8, WHOLE GENOME SHOTGUN SEQUENCE"/>
    <property type="match status" value="1"/>
</dbReference>
<dbReference type="CDD" id="cd14819">
    <property type="entry name" value="Translin"/>
    <property type="match status" value="1"/>
</dbReference>
<evidence type="ECO:0000256" key="7">
    <source>
        <dbReference type="ARBA" id="ARBA00023242"/>
    </source>
</evidence>
<dbReference type="GO" id="GO:0016070">
    <property type="term" value="P:RNA metabolic process"/>
    <property type="evidence" value="ECO:0007669"/>
    <property type="project" value="InterPro"/>
</dbReference>
<dbReference type="GO" id="GO:0005634">
    <property type="term" value="C:nucleus"/>
    <property type="evidence" value="ECO:0007669"/>
    <property type="project" value="UniProtKB-SubCell"/>
</dbReference>
<evidence type="ECO:0000256" key="2">
    <source>
        <dbReference type="ARBA" id="ARBA00004496"/>
    </source>
</evidence>
<dbReference type="Proteomes" id="UP000310689">
    <property type="component" value="Unassembled WGS sequence"/>
</dbReference>
<dbReference type="Gene3D" id="1.20.58.190">
    <property type="entry name" value="Translin, domain 1"/>
    <property type="match status" value="1"/>
</dbReference>
<dbReference type="AlphaFoldDB" id="A0A4T0JJX4"/>
<dbReference type="SUPFAM" id="SSF74784">
    <property type="entry name" value="Translin"/>
    <property type="match status" value="1"/>
</dbReference>
<protein>
    <recommendedName>
        <fullName evidence="10">Alpha-1,3-mannosyltransferase CMT1</fullName>
    </recommendedName>
</protein>
<dbReference type="InterPro" id="IPR021047">
    <property type="entry name" value="Mannosyltransferase_CMT1"/>
</dbReference>
<dbReference type="Gene3D" id="1.20.58.200">
    <property type="entry name" value="Translin, domain 2"/>
    <property type="match status" value="1"/>
</dbReference>
<dbReference type="PANTHER" id="PTHR34144:SF7">
    <property type="entry name" value="EXPORT PROTEIN (CAP59), PUTATIVE (AFU_ORTHOLOGUE AFUA_7G05020)-RELATED"/>
    <property type="match status" value="1"/>
</dbReference>
<evidence type="ECO:0000256" key="4">
    <source>
        <dbReference type="ARBA" id="ARBA00022490"/>
    </source>
</evidence>
<dbReference type="InterPro" id="IPR002848">
    <property type="entry name" value="Translin_fam"/>
</dbReference>
<dbReference type="GO" id="GO:0003697">
    <property type="term" value="F:single-stranded DNA binding"/>
    <property type="evidence" value="ECO:0007669"/>
    <property type="project" value="InterPro"/>
</dbReference>
<evidence type="ECO:0000256" key="5">
    <source>
        <dbReference type="ARBA" id="ARBA00022884"/>
    </source>
</evidence>
<dbReference type="Pfam" id="PF11735">
    <property type="entry name" value="CAP59_mtransfer"/>
    <property type="match status" value="1"/>
</dbReference>
<keyword evidence="4" id="KW-0963">Cytoplasm</keyword>
<evidence type="ECO:0000313" key="9">
    <source>
        <dbReference type="Proteomes" id="UP000310689"/>
    </source>
</evidence>
<name>A0A4T0JJX4_WALIC</name>
<dbReference type="Pfam" id="PF01997">
    <property type="entry name" value="Translin"/>
    <property type="match status" value="1"/>
</dbReference>
<gene>
    <name evidence="8" type="ORF">E3P86_00345</name>
</gene>
<evidence type="ECO:0000256" key="6">
    <source>
        <dbReference type="ARBA" id="ARBA00023125"/>
    </source>
</evidence>